<organism evidence="2 3">
    <name type="scientific">Dissophora globulifera</name>
    <dbReference type="NCBI Taxonomy" id="979702"/>
    <lineage>
        <taxon>Eukaryota</taxon>
        <taxon>Fungi</taxon>
        <taxon>Fungi incertae sedis</taxon>
        <taxon>Mucoromycota</taxon>
        <taxon>Mortierellomycotina</taxon>
        <taxon>Mortierellomycetes</taxon>
        <taxon>Mortierellales</taxon>
        <taxon>Mortierellaceae</taxon>
        <taxon>Dissophora</taxon>
    </lineage>
</organism>
<gene>
    <name evidence="2" type="ORF">BGZ99_002462</name>
</gene>
<proteinExistence type="predicted"/>
<reference evidence="2" key="1">
    <citation type="journal article" date="2020" name="Fungal Divers.">
        <title>Resolving the Mortierellaceae phylogeny through synthesis of multi-gene phylogenetics and phylogenomics.</title>
        <authorList>
            <person name="Vandepol N."/>
            <person name="Liber J."/>
            <person name="Desiro A."/>
            <person name="Na H."/>
            <person name="Kennedy M."/>
            <person name="Barry K."/>
            <person name="Grigoriev I.V."/>
            <person name="Miller A.N."/>
            <person name="O'Donnell K."/>
            <person name="Stajich J.E."/>
            <person name="Bonito G."/>
        </authorList>
    </citation>
    <scope>NUCLEOTIDE SEQUENCE</scope>
    <source>
        <strain evidence="2">REB-010B</strain>
    </source>
</reference>
<dbReference type="Proteomes" id="UP000738325">
    <property type="component" value="Unassembled WGS sequence"/>
</dbReference>
<dbReference type="AlphaFoldDB" id="A0A9P6UIX1"/>
<accession>A0A9P6UIX1</accession>
<sequence length="220" mass="25215">MGIVSFWPFLNKKGYEAPLLSRPKRRKSGATKSFCNLATLSLNEIRVPLQTLKRNDFAISTCNKRGYMLRGSIWTNGFCLQLPAIKLKELLLVRYKRHPTNTWIKLRRLFDADHKAQYMAIETLADVEKMVNTFLAVRNVEEEEEEKQMDLPTDDSNNVQLSTSCNTRSTPTHSARKSSSGGSRNVAESLRLLDLLRCETSFYSTMMRSRVILGSCLLEW</sequence>
<keyword evidence="3" id="KW-1185">Reference proteome</keyword>
<evidence type="ECO:0000256" key="1">
    <source>
        <dbReference type="SAM" id="MobiDB-lite"/>
    </source>
</evidence>
<name>A0A9P6UIX1_9FUNG</name>
<dbReference type="EMBL" id="JAAAIP010001736">
    <property type="protein sequence ID" value="KAG0304212.1"/>
    <property type="molecule type" value="Genomic_DNA"/>
</dbReference>
<evidence type="ECO:0000313" key="3">
    <source>
        <dbReference type="Proteomes" id="UP000738325"/>
    </source>
</evidence>
<dbReference type="OrthoDB" id="2441991at2759"/>
<feature type="compositionally biased region" description="Polar residues" evidence="1">
    <location>
        <begin position="154"/>
        <end position="183"/>
    </location>
</feature>
<feature type="region of interest" description="Disordered" evidence="1">
    <location>
        <begin position="143"/>
        <end position="183"/>
    </location>
</feature>
<comment type="caution">
    <text evidence="2">The sequence shown here is derived from an EMBL/GenBank/DDBJ whole genome shotgun (WGS) entry which is preliminary data.</text>
</comment>
<protein>
    <submittedName>
        <fullName evidence="2">Uncharacterized protein</fullName>
    </submittedName>
</protein>
<evidence type="ECO:0000313" key="2">
    <source>
        <dbReference type="EMBL" id="KAG0304212.1"/>
    </source>
</evidence>